<keyword evidence="3" id="KW-0472">Membrane</keyword>
<protein>
    <submittedName>
        <fullName evidence="10">Putative metal transport-related, exported protein</fullName>
    </submittedName>
</protein>
<dbReference type="GO" id="GO:0015679">
    <property type="term" value="P:plasma membrane copper ion transport"/>
    <property type="evidence" value="ECO:0007669"/>
    <property type="project" value="TreeGrafter"/>
</dbReference>
<dbReference type="InterPro" id="IPR058790">
    <property type="entry name" value="BSH_CusB"/>
</dbReference>
<evidence type="ECO:0000259" key="8">
    <source>
        <dbReference type="Pfam" id="PF25954"/>
    </source>
</evidence>
<dbReference type="RefSeq" id="WP_009779798.1">
    <property type="nucleotide sequence ID" value="NZ_CH672395.1"/>
</dbReference>
<dbReference type="Pfam" id="PF25919">
    <property type="entry name" value="BSH_CusB"/>
    <property type="match status" value="1"/>
</dbReference>
<accession>A3XMS4</accession>
<dbReference type="PANTHER" id="PTHR30097">
    <property type="entry name" value="CATION EFFLUX SYSTEM PROTEIN CUSB"/>
    <property type="match status" value="1"/>
</dbReference>
<feature type="domain" description="CusB-like three alpha-helical bundle" evidence="6">
    <location>
        <begin position="160"/>
        <end position="208"/>
    </location>
</feature>
<dbReference type="Gene3D" id="2.40.420.20">
    <property type="match status" value="1"/>
</dbReference>
<dbReference type="InterPro" id="IPR058792">
    <property type="entry name" value="Beta-barrel_RND_2"/>
</dbReference>
<comment type="caution">
    <text evidence="10">The sequence shown here is derived from an EMBL/GenBank/DDBJ whole genome shotgun (WGS) entry which is preliminary data.</text>
</comment>
<feature type="domain" description="CusB-like beta-barrel" evidence="8">
    <location>
        <begin position="247"/>
        <end position="323"/>
    </location>
</feature>
<evidence type="ECO:0000313" key="10">
    <source>
        <dbReference type="EMBL" id="EAQ49149.1"/>
    </source>
</evidence>
<dbReference type="InterPro" id="IPR051909">
    <property type="entry name" value="MFP_Cation_Efflux"/>
</dbReference>
<evidence type="ECO:0000256" key="2">
    <source>
        <dbReference type="ARBA" id="ARBA00022448"/>
    </source>
</evidence>
<evidence type="ECO:0000259" key="7">
    <source>
        <dbReference type="Pfam" id="PF25919"/>
    </source>
</evidence>
<feature type="domain" description="CzcB-like C-terminal circularly permuted SH3-like" evidence="9">
    <location>
        <begin position="331"/>
        <end position="393"/>
    </location>
</feature>
<dbReference type="Pfam" id="PF25954">
    <property type="entry name" value="Beta-barrel_RND_2"/>
    <property type="match status" value="1"/>
</dbReference>
<feature type="transmembrane region" description="Helical" evidence="3">
    <location>
        <begin position="5"/>
        <end position="23"/>
    </location>
</feature>
<dbReference type="InterPro" id="IPR006143">
    <property type="entry name" value="RND_pump_MFP"/>
</dbReference>
<gene>
    <name evidence="10" type="ORF">MED217_07086</name>
</gene>
<dbReference type="InterPro" id="IPR045800">
    <property type="entry name" value="HMBD"/>
</dbReference>
<keyword evidence="3" id="KW-0812">Transmembrane</keyword>
<reference evidence="10 11" key="1">
    <citation type="journal article" date="2007" name="Nature">
        <title>Light stimulates growth of proteorhodopsin-containing marine Flavobacteria.</title>
        <authorList>
            <person name="Gomez-Consarnau L."/>
            <person name="Gonzalez J.M."/>
            <person name="Coll-Llado M."/>
            <person name="Gourdon P."/>
            <person name="Pascher T."/>
            <person name="Neutze R."/>
            <person name="Pedros-Alio C."/>
            <person name="Pinhassi J."/>
        </authorList>
    </citation>
    <scope>NUCLEOTIDE SEQUENCE [LARGE SCALE GENOMIC DNA]</scope>
    <source>
        <strain evidence="10 11">MED217</strain>
    </source>
</reference>
<evidence type="ECO:0000259" key="4">
    <source>
        <dbReference type="Pfam" id="PF11827"/>
    </source>
</evidence>
<dbReference type="Pfam" id="PF25869">
    <property type="entry name" value="3HB_CusB"/>
    <property type="match status" value="1"/>
</dbReference>
<dbReference type="eggNOG" id="COG0845">
    <property type="taxonomic scope" value="Bacteria"/>
</dbReference>
<sequence length="570" mass="61840">MNKSIVYIVLAAIVGLGLGYVLFNAAEEQQDTAEESHNHENASQMWTCSMHPQIMREEPGDCPICGMDLIPAESSSDGLTVNQFKMTENALALANIQTTVVGNSNAASEALTLSGKIAVNEDETATQPAHFDGRVERLMVSSVGQEVRKGQEVATIYSPELVAAQQELFTAAKLKGSQPKLYAAVRNKFKNWMISDALLDQIEETGKTVTRFPIYASFSGVVSEISVNEGAHVMDGNPIFKVADLSTVWAEFDAYESQINQLKKGQSIRISSNAYPNKIFDAEISFIDPVLNTQTRTVTVRATLNNAEDLLKPGMFVEAKVTGVSKENSGLMVPASAVMWTGERSLVYVKPNANTSVFEMREVTLGEKIGDSYSIVSGLNNGEEIVTNGTFTVDAAAQLSGKKSMMNATSETTSDEATVAMKMQLSTDFQNQLKDALEVYMVLKDAFVASEVEQISSAAADLKDKLQAIPTEALEGMVKSHFEMIQRKLEAISASDTLEEQRAAFVILNENMAVLVNNISGIAPDLYLQRCPMANNSKGAVWLSSSSEIRNPYYGDAMLTCGSVIDTLGL</sequence>
<dbReference type="FunFam" id="2.40.30.170:FF:000010">
    <property type="entry name" value="Efflux RND transporter periplasmic adaptor subunit"/>
    <property type="match status" value="1"/>
</dbReference>
<dbReference type="Pfam" id="PF19335">
    <property type="entry name" value="HMBD"/>
    <property type="match status" value="1"/>
</dbReference>
<dbReference type="Gene3D" id="2.40.30.170">
    <property type="match status" value="1"/>
</dbReference>
<dbReference type="OrthoDB" id="9806939at2"/>
<proteinExistence type="inferred from homology"/>
<dbReference type="GO" id="GO:0046914">
    <property type="term" value="F:transition metal ion binding"/>
    <property type="evidence" value="ECO:0007669"/>
    <property type="project" value="TreeGrafter"/>
</dbReference>
<dbReference type="GO" id="GO:0030288">
    <property type="term" value="C:outer membrane-bounded periplasmic space"/>
    <property type="evidence" value="ECO:0007669"/>
    <property type="project" value="TreeGrafter"/>
</dbReference>
<dbReference type="STRING" id="398720.MED217_07086"/>
<feature type="domain" description="CusB-like barrel-sandwich hybrid" evidence="7">
    <location>
        <begin position="129"/>
        <end position="243"/>
    </location>
</feature>
<comment type="similarity">
    <text evidence="1">Belongs to the membrane fusion protein (MFP) (TC 8.A.1) family.</text>
</comment>
<evidence type="ECO:0000256" key="1">
    <source>
        <dbReference type="ARBA" id="ARBA00009477"/>
    </source>
</evidence>
<evidence type="ECO:0000313" key="11">
    <source>
        <dbReference type="Proteomes" id="UP000001601"/>
    </source>
</evidence>
<name>A3XMS4_LEEBM</name>
<keyword evidence="2" id="KW-0813">Transport</keyword>
<organism evidence="10 11">
    <name type="scientific">Leeuwenhoekiella blandensis (strain CECT 7118 / CCUG 51940 / KCTC 22103 / MED217)</name>
    <name type="common">Flavobacterium sp. (strain MED217)</name>
    <dbReference type="NCBI Taxonomy" id="398720"/>
    <lineage>
        <taxon>Bacteria</taxon>
        <taxon>Pseudomonadati</taxon>
        <taxon>Bacteroidota</taxon>
        <taxon>Flavobacteriia</taxon>
        <taxon>Flavobacteriales</taxon>
        <taxon>Flavobacteriaceae</taxon>
        <taxon>Leeuwenhoekiella</taxon>
    </lineage>
</organism>
<feature type="domain" description="Heavy metal binding" evidence="5">
    <location>
        <begin position="46"/>
        <end position="72"/>
    </location>
</feature>
<evidence type="ECO:0000259" key="5">
    <source>
        <dbReference type="Pfam" id="PF19335"/>
    </source>
</evidence>
<dbReference type="Pfam" id="PF11827">
    <property type="entry name" value="DUF3347"/>
    <property type="match status" value="1"/>
</dbReference>
<dbReference type="Pfam" id="PF25975">
    <property type="entry name" value="CzcB_C"/>
    <property type="match status" value="1"/>
</dbReference>
<dbReference type="HOGENOM" id="CLU_018816_13_1_10"/>
<keyword evidence="11" id="KW-1185">Reference proteome</keyword>
<dbReference type="InterPro" id="IPR058649">
    <property type="entry name" value="CzcB_C"/>
</dbReference>
<dbReference type="AlphaFoldDB" id="A3XMS4"/>
<evidence type="ECO:0000256" key="3">
    <source>
        <dbReference type="SAM" id="Phobius"/>
    </source>
</evidence>
<dbReference type="GO" id="GO:0022857">
    <property type="term" value="F:transmembrane transporter activity"/>
    <property type="evidence" value="ECO:0007669"/>
    <property type="project" value="InterPro"/>
</dbReference>
<evidence type="ECO:0000259" key="9">
    <source>
        <dbReference type="Pfam" id="PF25975"/>
    </source>
</evidence>
<dbReference type="GO" id="GO:0016020">
    <property type="term" value="C:membrane"/>
    <property type="evidence" value="ECO:0007669"/>
    <property type="project" value="InterPro"/>
</dbReference>
<dbReference type="NCBIfam" id="TIGR01730">
    <property type="entry name" value="RND_mfp"/>
    <property type="match status" value="1"/>
</dbReference>
<feature type="domain" description="DUF3347" evidence="4">
    <location>
        <begin position="437"/>
        <end position="519"/>
    </location>
</feature>
<dbReference type="InterPro" id="IPR021782">
    <property type="entry name" value="DUF3347"/>
</dbReference>
<dbReference type="Proteomes" id="UP000001601">
    <property type="component" value="Unassembled WGS sequence"/>
</dbReference>
<dbReference type="PANTHER" id="PTHR30097:SF4">
    <property type="entry name" value="SLR6042 PROTEIN"/>
    <property type="match status" value="1"/>
</dbReference>
<dbReference type="InterPro" id="IPR058791">
    <property type="entry name" value="3HB_CusB"/>
</dbReference>
<evidence type="ECO:0000259" key="6">
    <source>
        <dbReference type="Pfam" id="PF25869"/>
    </source>
</evidence>
<dbReference type="GO" id="GO:0060003">
    <property type="term" value="P:copper ion export"/>
    <property type="evidence" value="ECO:0007669"/>
    <property type="project" value="TreeGrafter"/>
</dbReference>
<dbReference type="SUPFAM" id="SSF111369">
    <property type="entry name" value="HlyD-like secretion proteins"/>
    <property type="match status" value="1"/>
</dbReference>
<keyword evidence="3" id="KW-1133">Transmembrane helix</keyword>
<dbReference type="EMBL" id="AANC01000005">
    <property type="protein sequence ID" value="EAQ49149.1"/>
    <property type="molecule type" value="Genomic_DNA"/>
</dbReference>